<dbReference type="InterPro" id="IPR036986">
    <property type="entry name" value="S4_RNA-bd_sf"/>
</dbReference>
<organism evidence="6 7">
    <name type="scientific">Sandaracinus amylolyticus</name>
    <dbReference type="NCBI Taxonomy" id="927083"/>
    <lineage>
        <taxon>Bacteria</taxon>
        <taxon>Pseudomonadati</taxon>
        <taxon>Myxococcota</taxon>
        <taxon>Polyangia</taxon>
        <taxon>Polyangiales</taxon>
        <taxon>Sandaracinaceae</taxon>
        <taxon>Sandaracinus</taxon>
    </lineage>
</organism>
<reference evidence="6 7" key="1">
    <citation type="submission" date="2015-03" db="EMBL/GenBank/DDBJ databases">
        <title>Genome assembly of Sandaracinus amylolyticus DSM 53668.</title>
        <authorList>
            <person name="Sharma G."/>
            <person name="Subramanian S."/>
        </authorList>
    </citation>
    <scope>NUCLEOTIDE SEQUENCE [LARGE SCALE GENOMIC DNA]</scope>
    <source>
        <strain evidence="6 7">DSM 53668</strain>
    </source>
</reference>
<dbReference type="PANTHER" id="PTHR21600:SF87">
    <property type="entry name" value="RNA PSEUDOURIDYLATE SYNTHASE DOMAIN-CONTAINING PROTEIN 1"/>
    <property type="match status" value="1"/>
</dbReference>
<dbReference type="GO" id="GO:0009982">
    <property type="term" value="F:pseudouridine synthase activity"/>
    <property type="evidence" value="ECO:0007669"/>
    <property type="project" value="InterPro"/>
</dbReference>
<dbReference type="SUPFAM" id="SSF55120">
    <property type="entry name" value="Pseudouridine synthase"/>
    <property type="match status" value="1"/>
</dbReference>
<dbReference type="EMBL" id="CP011125">
    <property type="protein sequence ID" value="AKF07042.1"/>
    <property type="molecule type" value="Genomic_DNA"/>
</dbReference>
<dbReference type="PROSITE" id="PS01129">
    <property type="entry name" value="PSI_RLU"/>
    <property type="match status" value="1"/>
</dbReference>
<dbReference type="InterPro" id="IPR006224">
    <property type="entry name" value="PsdUridine_synth_RluA-like_CS"/>
</dbReference>
<name>A0A0F6W4A2_9BACT</name>
<gene>
    <name evidence="6" type="ORF">DB32_004191</name>
</gene>
<dbReference type="Gene3D" id="3.10.290.10">
    <property type="entry name" value="RNA-binding S4 domain"/>
    <property type="match status" value="1"/>
</dbReference>
<dbReference type="Pfam" id="PF00849">
    <property type="entry name" value="PseudoU_synth_2"/>
    <property type="match status" value="1"/>
</dbReference>
<accession>A0A0F6W4A2</accession>
<evidence type="ECO:0000313" key="7">
    <source>
        <dbReference type="Proteomes" id="UP000034883"/>
    </source>
</evidence>
<dbReference type="KEGG" id="samy:DB32_004191"/>
<keyword evidence="7" id="KW-1185">Reference proteome</keyword>
<dbReference type="STRING" id="927083.DB32_004191"/>
<dbReference type="GO" id="GO:0003723">
    <property type="term" value="F:RNA binding"/>
    <property type="evidence" value="ECO:0007669"/>
    <property type="project" value="InterPro"/>
</dbReference>
<protein>
    <recommendedName>
        <fullName evidence="4">Pseudouridine synthase</fullName>
        <ecNumber evidence="4">5.4.99.-</ecNumber>
    </recommendedName>
</protein>
<keyword evidence="2 4" id="KW-0413">Isomerase</keyword>
<dbReference type="InterPro" id="IPR050188">
    <property type="entry name" value="RluA_PseudoU_synthase"/>
</dbReference>
<sequence length="309" mass="35143">MVLAFRVPNELDGQRLDRFVHWRIPRLTRERANEIVVHCAYRDDGSRRVPSERVRAGEIVLLVRERFVEPETPQEFGVLYQDDAITVVDKPAGLPVHPSATYHKNTLTSMLRARWGVGGPHICHRLDRETSGVVVCAIPGPDEVAVKRQFETRVVDKEYLAIVRGRVDADEMRIDRPLRRASEGLHLRMEPHDEGLPALTELRVVERRGDRTLVHLKPHTGRQHQLRVHLAAIGHPIVGDKLYGPGTSSEFVEWVETGMTDSLRDRLGHERHALHAYRCTIEHPRTGARMTFTAPLASDLEALWSSVEP</sequence>
<dbReference type="InterPro" id="IPR006225">
    <property type="entry name" value="PsdUridine_synth_RluC/D"/>
</dbReference>
<evidence type="ECO:0000256" key="1">
    <source>
        <dbReference type="ARBA" id="ARBA00010876"/>
    </source>
</evidence>
<evidence type="ECO:0000259" key="5">
    <source>
        <dbReference type="Pfam" id="PF00849"/>
    </source>
</evidence>
<feature type="active site" evidence="3">
    <location>
        <position position="127"/>
    </location>
</feature>
<dbReference type="AlphaFoldDB" id="A0A0F6W4A2"/>
<dbReference type="Proteomes" id="UP000034883">
    <property type="component" value="Chromosome"/>
</dbReference>
<dbReference type="InterPro" id="IPR006145">
    <property type="entry name" value="PsdUridine_synth_RsuA/RluA"/>
</dbReference>
<evidence type="ECO:0000313" key="6">
    <source>
        <dbReference type="EMBL" id="AKF07042.1"/>
    </source>
</evidence>
<feature type="domain" description="Pseudouridine synthase RsuA/RluA-like" evidence="5">
    <location>
        <begin position="86"/>
        <end position="232"/>
    </location>
</feature>
<proteinExistence type="inferred from homology"/>
<comment type="similarity">
    <text evidence="1 4">Belongs to the pseudouridine synthase RluA family.</text>
</comment>
<dbReference type="SUPFAM" id="SSF55174">
    <property type="entry name" value="Alpha-L RNA-binding motif"/>
    <property type="match status" value="1"/>
</dbReference>
<dbReference type="PANTHER" id="PTHR21600">
    <property type="entry name" value="MITOCHONDRIAL RNA PSEUDOURIDINE SYNTHASE"/>
    <property type="match status" value="1"/>
</dbReference>
<evidence type="ECO:0000256" key="4">
    <source>
        <dbReference type="RuleBase" id="RU362028"/>
    </source>
</evidence>
<dbReference type="Gene3D" id="3.30.2350.10">
    <property type="entry name" value="Pseudouridine synthase"/>
    <property type="match status" value="1"/>
</dbReference>
<dbReference type="NCBIfam" id="TIGR00005">
    <property type="entry name" value="rluA_subfam"/>
    <property type="match status" value="1"/>
</dbReference>
<comment type="catalytic activity">
    <reaction evidence="4">
        <text>a uridine in RNA = a pseudouridine in RNA</text>
        <dbReference type="Rhea" id="RHEA:48348"/>
        <dbReference type="Rhea" id="RHEA-COMP:12068"/>
        <dbReference type="Rhea" id="RHEA-COMP:12069"/>
        <dbReference type="ChEBI" id="CHEBI:65314"/>
        <dbReference type="ChEBI" id="CHEBI:65315"/>
    </reaction>
</comment>
<evidence type="ECO:0000256" key="2">
    <source>
        <dbReference type="ARBA" id="ARBA00023235"/>
    </source>
</evidence>
<dbReference type="CDD" id="cd02869">
    <property type="entry name" value="PseudoU_synth_RluA_like"/>
    <property type="match status" value="1"/>
</dbReference>
<comment type="function">
    <text evidence="4">Responsible for synthesis of pseudouridine from uracil.</text>
</comment>
<evidence type="ECO:0000256" key="3">
    <source>
        <dbReference type="PIRSR" id="PIRSR606225-1"/>
    </source>
</evidence>
<dbReference type="GO" id="GO:0140098">
    <property type="term" value="F:catalytic activity, acting on RNA"/>
    <property type="evidence" value="ECO:0007669"/>
    <property type="project" value="UniProtKB-ARBA"/>
</dbReference>
<dbReference type="GO" id="GO:0000455">
    <property type="term" value="P:enzyme-directed rRNA pseudouridine synthesis"/>
    <property type="evidence" value="ECO:0007669"/>
    <property type="project" value="TreeGrafter"/>
</dbReference>
<dbReference type="EC" id="5.4.99.-" evidence="4"/>
<dbReference type="InterPro" id="IPR020103">
    <property type="entry name" value="PsdUridine_synth_cat_dom_sf"/>
</dbReference>